<reference evidence="3" key="1">
    <citation type="submission" date="2022-03" db="EMBL/GenBank/DDBJ databases">
        <authorList>
            <person name="Legras J.-L."/>
            <person name="Devillers H."/>
            <person name="Grondin C."/>
        </authorList>
    </citation>
    <scope>NUCLEOTIDE SEQUENCE</scope>
    <source>
        <strain evidence="3">CLIB 1423</strain>
    </source>
</reference>
<dbReference type="InterPro" id="IPR002190">
    <property type="entry name" value="MHD_dom"/>
</dbReference>
<dbReference type="OrthoDB" id="205198at2759"/>
<sequence>MSDSDNDDDGAFVVNVDEHSNGTADNNGGADGRSSINALPTNEELKVANAIIRNIISREVKGQLIKRDHFNEVYQQYSDAKRTKFDIMFQFVQDILKNVYGLQLVHVADKVIATSSRGKRAKVSSNNSKKSSNSNNDANSANGAKNSVYSRTFCLVNTLPSEARNVLGEIWQEEANQKIPNGRNEDDQQYFLPKYKQTVTAGSNSELIKSGILLLVVSVIVLSENRISETELLKQLKKFGLSESVIEKNSSLNMTTVELLSEFVKRDYLEREGQASDFVDYTLGRRLSAEFEPKSLYEFISNLYGEGFDLDVQAKTMNSIERSFGVQIEIPSAPSEQSQVDRRREGQQEEGQDEEEEEEEGQEEEEEEEE</sequence>
<dbReference type="Proteomes" id="UP000837801">
    <property type="component" value="Unassembled WGS sequence"/>
</dbReference>
<evidence type="ECO:0000313" key="3">
    <source>
        <dbReference type="EMBL" id="CAH2353907.1"/>
    </source>
</evidence>
<organism evidence="3 4">
    <name type="scientific">[Candida] railenensis</name>
    <dbReference type="NCBI Taxonomy" id="45579"/>
    <lineage>
        <taxon>Eukaryota</taxon>
        <taxon>Fungi</taxon>
        <taxon>Dikarya</taxon>
        <taxon>Ascomycota</taxon>
        <taxon>Saccharomycotina</taxon>
        <taxon>Pichiomycetes</taxon>
        <taxon>Debaryomycetaceae</taxon>
        <taxon>Kurtzmaniella</taxon>
    </lineage>
</organism>
<dbReference type="PANTHER" id="PTHR11736">
    <property type="entry name" value="MELANOMA-ASSOCIATED ANTIGEN MAGE ANTIGEN"/>
    <property type="match status" value="1"/>
</dbReference>
<dbReference type="InterPro" id="IPR041899">
    <property type="entry name" value="MAGE_WH2"/>
</dbReference>
<dbReference type="Pfam" id="PF01454">
    <property type="entry name" value="MAGE"/>
    <property type="match status" value="1"/>
</dbReference>
<keyword evidence="4" id="KW-1185">Reference proteome</keyword>
<gene>
    <name evidence="3" type="ORF">CLIB1423_13S01596</name>
</gene>
<evidence type="ECO:0000259" key="2">
    <source>
        <dbReference type="SMART" id="SM01373"/>
    </source>
</evidence>
<dbReference type="GO" id="GO:0005634">
    <property type="term" value="C:nucleus"/>
    <property type="evidence" value="ECO:0007669"/>
    <property type="project" value="TreeGrafter"/>
</dbReference>
<evidence type="ECO:0000313" key="4">
    <source>
        <dbReference type="Proteomes" id="UP000837801"/>
    </source>
</evidence>
<dbReference type="EMBL" id="CAKXYY010000013">
    <property type="protein sequence ID" value="CAH2353907.1"/>
    <property type="molecule type" value="Genomic_DNA"/>
</dbReference>
<dbReference type="InterPro" id="IPR037445">
    <property type="entry name" value="MAGE"/>
</dbReference>
<dbReference type="AlphaFoldDB" id="A0A9P0VZU5"/>
<feature type="region of interest" description="Disordered" evidence="1">
    <location>
        <begin position="116"/>
        <end position="143"/>
    </location>
</feature>
<feature type="compositionally biased region" description="Acidic residues" evidence="1">
    <location>
        <begin position="348"/>
        <end position="370"/>
    </location>
</feature>
<dbReference type="SMART" id="SM01373">
    <property type="entry name" value="MAGE"/>
    <property type="match status" value="1"/>
</dbReference>
<evidence type="ECO:0000256" key="1">
    <source>
        <dbReference type="SAM" id="MobiDB-lite"/>
    </source>
</evidence>
<dbReference type="PANTHER" id="PTHR11736:SF14">
    <property type="entry name" value="NSE3 HOMOLOG, SMC5-SMC6 COMPLEX COMPONENT"/>
    <property type="match status" value="1"/>
</dbReference>
<dbReference type="GO" id="GO:0006281">
    <property type="term" value="P:DNA repair"/>
    <property type="evidence" value="ECO:0007669"/>
    <property type="project" value="TreeGrafter"/>
</dbReference>
<dbReference type="Gene3D" id="1.10.10.1210">
    <property type="entry name" value="MAGE homology domain, winged helix WH2 motif"/>
    <property type="match status" value="1"/>
</dbReference>
<comment type="caution">
    <text evidence="3">The sequence shown here is derived from an EMBL/GenBank/DDBJ whole genome shotgun (WGS) entry which is preliminary data.</text>
</comment>
<feature type="compositionally biased region" description="Low complexity" evidence="1">
    <location>
        <begin position="123"/>
        <end position="143"/>
    </location>
</feature>
<protein>
    <recommendedName>
        <fullName evidence="2">MAGE domain-containing protein</fullName>
    </recommendedName>
</protein>
<accession>A0A9P0VZU5</accession>
<name>A0A9P0VZU5_9ASCO</name>
<feature type="region of interest" description="Disordered" evidence="1">
    <location>
        <begin position="328"/>
        <end position="370"/>
    </location>
</feature>
<proteinExistence type="predicted"/>
<feature type="domain" description="MAGE" evidence="2">
    <location>
        <begin position="51"/>
        <end position="296"/>
    </location>
</feature>